<dbReference type="InterPro" id="IPR020617">
    <property type="entry name" value="Thiolase_C"/>
</dbReference>
<dbReference type="Pfam" id="PF00108">
    <property type="entry name" value="Thiolase_N"/>
    <property type="match status" value="1"/>
</dbReference>
<keyword evidence="6 8" id="KW-0012">Acyltransferase</keyword>
<evidence type="ECO:0000256" key="6">
    <source>
        <dbReference type="ARBA" id="ARBA00023315"/>
    </source>
</evidence>
<dbReference type="InterPro" id="IPR020615">
    <property type="entry name" value="Thiolase_acyl_enz_int_AS"/>
</dbReference>
<dbReference type="SUPFAM" id="SSF53901">
    <property type="entry name" value="Thiolase-like"/>
    <property type="match status" value="2"/>
</dbReference>
<accession>A0A2X0LVN2</accession>
<feature type="active site" description="Proton acceptor" evidence="7">
    <location>
        <position position="422"/>
    </location>
</feature>
<keyword evidence="3 8" id="KW-0808">Transferase</keyword>
<protein>
    <recommendedName>
        <fullName evidence="2">acetyl-CoA C-acetyltransferase</fullName>
        <ecNumber evidence="2">2.3.1.9</ecNumber>
    </recommendedName>
</protein>
<evidence type="ECO:0000313" key="12">
    <source>
        <dbReference type="Proteomes" id="UP000249464"/>
    </source>
</evidence>
<feature type="active site" description="Proton acceptor" evidence="7">
    <location>
        <position position="394"/>
    </location>
</feature>
<keyword evidence="12" id="KW-1185">Reference proteome</keyword>
<dbReference type="PANTHER" id="PTHR18919:SF156">
    <property type="entry name" value="ACETYL-COA ACETYLTRANSFERASE, MITOCHONDRIAL"/>
    <property type="match status" value="1"/>
</dbReference>
<dbReference type="InterPro" id="IPR020616">
    <property type="entry name" value="Thiolase_N"/>
</dbReference>
<dbReference type="Pfam" id="PF02803">
    <property type="entry name" value="Thiolase_C"/>
    <property type="match status" value="1"/>
</dbReference>
<evidence type="ECO:0000256" key="7">
    <source>
        <dbReference type="PIRSR" id="PIRSR000429-1"/>
    </source>
</evidence>
<feature type="domain" description="Thiolase C-terminal" evidence="10">
    <location>
        <begin position="315"/>
        <end position="435"/>
    </location>
</feature>
<dbReference type="Proteomes" id="UP000249464">
    <property type="component" value="Unassembled WGS sequence"/>
</dbReference>
<evidence type="ECO:0000259" key="10">
    <source>
        <dbReference type="Pfam" id="PF02803"/>
    </source>
</evidence>
<gene>
    <name evidence="11" type="primary">BQ5605_C013g07311</name>
    <name evidence="11" type="ORF">BQ5605_C013G07311</name>
</gene>
<dbReference type="STRING" id="796604.A0A2X0LVN2"/>
<keyword evidence="4" id="KW-0479">Metal-binding</keyword>
<dbReference type="CDD" id="cd00751">
    <property type="entry name" value="thiolase"/>
    <property type="match status" value="1"/>
</dbReference>
<evidence type="ECO:0000256" key="1">
    <source>
        <dbReference type="ARBA" id="ARBA00010982"/>
    </source>
</evidence>
<evidence type="ECO:0000256" key="4">
    <source>
        <dbReference type="ARBA" id="ARBA00022723"/>
    </source>
</evidence>
<dbReference type="GO" id="GO:0003985">
    <property type="term" value="F:acetyl-CoA C-acetyltransferase activity"/>
    <property type="evidence" value="ECO:0007669"/>
    <property type="project" value="UniProtKB-EC"/>
</dbReference>
<dbReference type="PANTHER" id="PTHR18919">
    <property type="entry name" value="ACETYL-COA C-ACYLTRANSFERASE"/>
    <property type="match status" value="1"/>
</dbReference>
<keyword evidence="5" id="KW-0630">Potassium</keyword>
<sequence>MPHSFHPSDHTHAPIQASTVMNMAFSPARIAARRLAHIRMASTSAVSGLRSVLIVGAARTPVGSFQGSLAKVPATDLGITAFKGALQQANVQPDQVEDVYLGSVLQANLGQAPARQVVLGSGCPPSTEATTINKVCASGMKAVMLAAQNIQTGERDLMVAGGMESMSMAPFYYPRTPGTFGHLQAQDAIVKDGLTDVYGGYAMGICAEDTATKMDISRQAQDEYCLESYRRAAEAWKNGAFANEIVPVIIKDRRKGEIIISEDEEYKNIKLDKVAGLKPVFKKDGTVTAANASTLNDGASAIVLASQEKVDELGLKPLAKIIAFADAACAPIEFPIAPSYAIPLALKKAGLTKDDIAKWEINEAFSAVAIGNQKKLDIDPTKLNVNGGAVALGHALGSSGSRIIVTLTHLLKKGEYGCAAVCNGGGGASAIIIQRV</sequence>
<dbReference type="EMBL" id="FQNC01000013">
    <property type="protein sequence ID" value="SGY15275.1"/>
    <property type="molecule type" value="Genomic_DNA"/>
</dbReference>
<evidence type="ECO:0000256" key="8">
    <source>
        <dbReference type="RuleBase" id="RU003557"/>
    </source>
</evidence>
<evidence type="ECO:0000256" key="2">
    <source>
        <dbReference type="ARBA" id="ARBA00012705"/>
    </source>
</evidence>
<organism evidence="11 12">
    <name type="scientific">Microbotryum silenes-dioicae</name>
    <dbReference type="NCBI Taxonomy" id="796604"/>
    <lineage>
        <taxon>Eukaryota</taxon>
        <taxon>Fungi</taxon>
        <taxon>Dikarya</taxon>
        <taxon>Basidiomycota</taxon>
        <taxon>Pucciniomycotina</taxon>
        <taxon>Microbotryomycetes</taxon>
        <taxon>Microbotryales</taxon>
        <taxon>Microbotryaceae</taxon>
        <taxon>Microbotryum</taxon>
    </lineage>
</organism>
<reference evidence="11 12" key="1">
    <citation type="submission" date="2016-11" db="EMBL/GenBank/DDBJ databases">
        <authorList>
            <person name="Jaros S."/>
            <person name="Januszkiewicz K."/>
            <person name="Wedrychowicz H."/>
        </authorList>
    </citation>
    <scope>NUCLEOTIDE SEQUENCE [LARGE SCALE GENOMIC DNA]</scope>
</reference>
<dbReference type="GO" id="GO:0046872">
    <property type="term" value="F:metal ion binding"/>
    <property type="evidence" value="ECO:0007669"/>
    <property type="project" value="UniProtKB-KW"/>
</dbReference>
<dbReference type="NCBIfam" id="TIGR01930">
    <property type="entry name" value="AcCoA-C-Actrans"/>
    <property type="match status" value="1"/>
</dbReference>
<dbReference type="InterPro" id="IPR002155">
    <property type="entry name" value="Thiolase"/>
</dbReference>
<dbReference type="Gene3D" id="3.40.47.10">
    <property type="match status" value="2"/>
</dbReference>
<dbReference type="GO" id="GO:0006635">
    <property type="term" value="P:fatty acid beta-oxidation"/>
    <property type="evidence" value="ECO:0007669"/>
    <property type="project" value="TreeGrafter"/>
</dbReference>
<feature type="active site" description="Acyl-thioester intermediate" evidence="7">
    <location>
        <position position="136"/>
    </location>
</feature>
<name>A0A2X0LVN2_9BASI</name>
<evidence type="ECO:0000256" key="3">
    <source>
        <dbReference type="ARBA" id="ARBA00022679"/>
    </source>
</evidence>
<feature type="domain" description="Thiolase N-terminal" evidence="9">
    <location>
        <begin position="52"/>
        <end position="307"/>
    </location>
</feature>
<dbReference type="EC" id="2.3.1.9" evidence="2"/>
<evidence type="ECO:0000256" key="5">
    <source>
        <dbReference type="ARBA" id="ARBA00022958"/>
    </source>
</evidence>
<dbReference type="PIRSF" id="PIRSF000429">
    <property type="entry name" value="Ac-CoA_Ac_transf"/>
    <property type="match status" value="1"/>
</dbReference>
<proteinExistence type="inferred from homology"/>
<dbReference type="PROSITE" id="PS00098">
    <property type="entry name" value="THIOLASE_1"/>
    <property type="match status" value="1"/>
</dbReference>
<evidence type="ECO:0000313" key="11">
    <source>
        <dbReference type="EMBL" id="SGY15275.1"/>
    </source>
</evidence>
<dbReference type="GO" id="GO:0005739">
    <property type="term" value="C:mitochondrion"/>
    <property type="evidence" value="ECO:0007669"/>
    <property type="project" value="TreeGrafter"/>
</dbReference>
<dbReference type="InterPro" id="IPR016039">
    <property type="entry name" value="Thiolase-like"/>
</dbReference>
<dbReference type="FunFam" id="3.40.47.10:FF:000007">
    <property type="entry name" value="acetyl-CoA acetyltransferase, mitochondrial"/>
    <property type="match status" value="1"/>
</dbReference>
<comment type="similarity">
    <text evidence="1 8">Belongs to the thiolase-like superfamily. Thiolase family.</text>
</comment>
<evidence type="ECO:0000259" key="9">
    <source>
        <dbReference type="Pfam" id="PF00108"/>
    </source>
</evidence>
<dbReference type="AlphaFoldDB" id="A0A2X0LVN2"/>